<dbReference type="InterPro" id="IPR044492">
    <property type="entry name" value="P_typ_ATPase_HD_dom"/>
</dbReference>
<dbReference type="EMBL" id="CP000252">
    <property type="protein sequence ID" value="ABC76773.1"/>
    <property type="molecule type" value="Genomic_DNA"/>
</dbReference>
<dbReference type="Pfam" id="PF00122">
    <property type="entry name" value="E1-E2_ATPase"/>
    <property type="match status" value="1"/>
</dbReference>
<dbReference type="Gene3D" id="3.40.1110.10">
    <property type="entry name" value="Calcium-transporting ATPase, cytoplasmic domain N"/>
    <property type="match status" value="1"/>
</dbReference>
<dbReference type="SFLD" id="SFLDS00003">
    <property type="entry name" value="Haloacid_Dehalogenase"/>
    <property type="match status" value="1"/>
</dbReference>
<dbReference type="Pfam" id="PF13246">
    <property type="entry name" value="Cation_ATPase"/>
    <property type="match status" value="1"/>
</dbReference>
<comment type="subcellular location">
    <subcellularLocation>
        <location evidence="2">Cell inner membrane</location>
        <topology evidence="2">Multi-pass membrane protein</topology>
    </subcellularLocation>
</comment>
<keyword evidence="6" id="KW-1003">Cell membrane</keyword>
<keyword evidence="14 18" id="KW-1133">Transmembrane helix</keyword>
<dbReference type="InterPro" id="IPR018303">
    <property type="entry name" value="ATPase_P-typ_P_site"/>
</dbReference>
<organism evidence="20 21">
    <name type="scientific">Syntrophus aciditrophicus (strain SB)</name>
    <dbReference type="NCBI Taxonomy" id="56780"/>
    <lineage>
        <taxon>Bacteria</taxon>
        <taxon>Pseudomonadati</taxon>
        <taxon>Thermodesulfobacteriota</taxon>
        <taxon>Syntrophia</taxon>
        <taxon>Syntrophales</taxon>
        <taxon>Syntrophaceae</taxon>
        <taxon>Syntrophus</taxon>
    </lineage>
</organism>
<dbReference type="InterPro" id="IPR001757">
    <property type="entry name" value="P_typ_ATPase"/>
</dbReference>
<feature type="transmembrane region" description="Helical" evidence="18">
    <location>
        <begin position="278"/>
        <end position="302"/>
    </location>
</feature>
<keyword evidence="12" id="KW-0460">Magnesium</keyword>
<feature type="transmembrane region" description="Helical" evidence="18">
    <location>
        <begin position="58"/>
        <end position="81"/>
    </location>
</feature>
<evidence type="ECO:0000256" key="11">
    <source>
        <dbReference type="ARBA" id="ARBA00022840"/>
    </source>
</evidence>
<evidence type="ECO:0000256" key="7">
    <source>
        <dbReference type="ARBA" id="ARBA00022519"/>
    </source>
</evidence>
<evidence type="ECO:0000256" key="4">
    <source>
        <dbReference type="ARBA" id="ARBA00012786"/>
    </source>
</evidence>
<dbReference type="SMART" id="SM00831">
    <property type="entry name" value="Cation_ATPase_N"/>
    <property type="match status" value="1"/>
</dbReference>
<feature type="transmembrane region" description="Helical" evidence="18">
    <location>
        <begin position="252"/>
        <end position="272"/>
    </location>
</feature>
<dbReference type="GO" id="GO:0015444">
    <property type="term" value="F:P-type magnesium transporter activity"/>
    <property type="evidence" value="ECO:0007669"/>
    <property type="project" value="UniProtKB-EC"/>
</dbReference>
<evidence type="ECO:0000256" key="3">
    <source>
        <dbReference type="ARBA" id="ARBA00008746"/>
    </source>
</evidence>
<evidence type="ECO:0000259" key="19">
    <source>
        <dbReference type="SMART" id="SM00831"/>
    </source>
</evidence>
<keyword evidence="7" id="KW-0997">Cell inner membrane</keyword>
<evidence type="ECO:0000256" key="12">
    <source>
        <dbReference type="ARBA" id="ARBA00022842"/>
    </source>
</evidence>
<feature type="transmembrane region" description="Helical" evidence="18">
    <location>
        <begin position="818"/>
        <end position="836"/>
    </location>
</feature>
<sequence length="850" mass="93064">MPLSTVNIESASRFWQLPMATLLDQLGSSHQGLSHAEASARLAGFGPNLIHGERKRALFFQFLAKFRNPLVIILLVASAVSAFTGDAASFFIIGAIVLISVTLDFVQEYRAGEAAERLRRSVAVRGKVLREGKPIDIPTAEMVPGDVVLLAAGDLVPCDGRVLEARDFFVNQALLTGEPFPVEKAPSEIPGETDILAAGNSVLSGTSVISGSAKVMVCRTGRDTELGGISDTLLAEAPPTAFEQGIRHFGLLIMRMTILLVLFVLLVNAFFHRPWLESFLFAVALAVGLTPELLPMVVSVTLSRGALRMAANKVIVKRLAAIQNLGSMDVFCTDKTGTLTEARIHLERHVDPLGRESARVLELAYLNSFFETGLKSPLDDAILEHREIDASGWRKIDEVPFDFERRRVSVLLDNGSTRLIVVKGAPEDILSLSVNYEADGEAGPHPLDEVSRERINGQYEELSKEGFRVLGIASRQVGMDHMHAAVSDETELLFAGYAAFLDPPKESARTALAGLAADRVAVKVVTGDNEPVTRHVCAQLGLHVTGALTGTEIQHLDDQALMARVDEVNIFCRMTPAQKNRVILALKRRGHVVGYLGDGINDAPPLHSADVGISVDSAVDVAKSAADMILMKQDLGILHAGVLEGRRTFGNIMKYIMMGTSSNFGNMFSMAGGSLFLPFLPMLPVQILLNNLLYDVSELPIPLDRVDDDYLNHPKNWDMNFIRNFMLIIGPISSIFDFLTFYVMLAVFHAGEALFHTGWFMESMATQLLVIFVIRTRRNPFKSRPNPWLIACSLTVAAAAILLPFTPAGARLGFVTPPAFFFLFLTAILLAYLIVVEGMKQWFFRRYAVK</sequence>
<dbReference type="SUPFAM" id="SSF56784">
    <property type="entry name" value="HAD-like"/>
    <property type="match status" value="1"/>
</dbReference>
<dbReference type="CDD" id="cd02077">
    <property type="entry name" value="P-type_ATPase_Mg"/>
    <property type="match status" value="1"/>
</dbReference>
<dbReference type="GO" id="GO:0005886">
    <property type="term" value="C:plasma membrane"/>
    <property type="evidence" value="ECO:0007669"/>
    <property type="project" value="UniProtKB-SubCell"/>
</dbReference>
<dbReference type="Proteomes" id="UP000001933">
    <property type="component" value="Chromosome"/>
</dbReference>
<dbReference type="FunCoup" id="Q2LRR4">
    <property type="interactions" value="217"/>
</dbReference>
<evidence type="ECO:0000256" key="6">
    <source>
        <dbReference type="ARBA" id="ARBA00022475"/>
    </source>
</evidence>
<dbReference type="NCBIfam" id="TIGR01524">
    <property type="entry name" value="ATPase-IIIB_Mg"/>
    <property type="match status" value="1"/>
</dbReference>
<accession>Q2LRR4</accession>
<dbReference type="InterPro" id="IPR059000">
    <property type="entry name" value="ATPase_P-type_domA"/>
</dbReference>
<dbReference type="EC" id="7.2.2.14" evidence="4"/>
<dbReference type="InterPro" id="IPR006415">
    <property type="entry name" value="P-type_ATPase_IIIB"/>
</dbReference>
<dbReference type="InterPro" id="IPR023298">
    <property type="entry name" value="ATPase_P-typ_TM_dom_sf"/>
</dbReference>
<evidence type="ECO:0000256" key="10">
    <source>
        <dbReference type="ARBA" id="ARBA00022741"/>
    </source>
</evidence>
<reference evidence="20 21" key="1">
    <citation type="journal article" date="2007" name="Proc. Natl. Acad. Sci. U.S.A.">
        <title>The genome of Syntrophus aciditrophicus: life at the thermodynamic limit of microbial growth.</title>
        <authorList>
            <person name="McInerney M.J."/>
            <person name="Rohlin L."/>
            <person name="Mouttaki H."/>
            <person name="Kim U."/>
            <person name="Krupp R.S."/>
            <person name="Rios-Hernandez L."/>
            <person name="Sieber J."/>
            <person name="Struchtemeyer C.G."/>
            <person name="Bhattacharyya A."/>
            <person name="Campbell J.W."/>
            <person name="Gunsalus R.P."/>
        </authorList>
    </citation>
    <scope>NUCLEOTIDE SEQUENCE [LARGE SCALE GENOMIC DNA]</scope>
    <source>
        <strain evidence="20 21">SB</strain>
    </source>
</reference>
<dbReference type="InterPro" id="IPR023214">
    <property type="entry name" value="HAD_sf"/>
</dbReference>
<dbReference type="NCBIfam" id="TIGR01494">
    <property type="entry name" value="ATPase_P-type"/>
    <property type="match status" value="2"/>
</dbReference>
<dbReference type="HOGENOM" id="CLU_002360_6_3_7"/>
<evidence type="ECO:0000256" key="1">
    <source>
        <dbReference type="ARBA" id="ARBA00003954"/>
    </source>
</evidence>
<dbReference type="InterPro" id="IPR006068">
    <property type="entry name" value="ATPase_P-typ_cation-transptr_C"/>
</dbReference>
<dbReference type="InParanoid" id="Q2LRR4"/>
<dbReference type="InterPro" id="IPR004014">
    <property type="entry name" value="ATPase_P-typ_cation-transptr_N"/>
</dbReference>
<dbReference type="GO" id="GO:0005524">
    <property type="term" value="F:ATP binding"/>
    <property type="evidence" value="ECO:0007669"/>
    <property type="project" value="UniProtKB-KW"/>
</dbReference>
<dbReference type="Pfam" id="PF00690">
    <property type="entry name" value="Cation_ATPase_N"/>
    <property type="match status" value="1"/>
</dbReference>
<dbReference type="GO" id="GO:0016887">
    <property type="term" value="F:ATP hydrolysis activity"/>
    <property type="evidence" value="ECO:0007669"/>
    <property type="project" value="InterPro"/>
</dbReference>
<evidence type="ECO:0000256" key="9">
    <source>
        <dbReference type="ARBA" id="ARBA00022692"/>
    </source>
</evidence>
<keyword evidence="11" id="KW-0067">ATP-binding</keyword>
<keyword evidence="21" id="KW-1185">Reference proteome</keyword>
<dbReference type="OrthoDB" id="9763278at2"/>
<evidence type="ECO:0000256" key="17">
    <source>
        <dbReference type="ARBA" id="ARBA00047295"/>
    </source>
</evidence>
<gene>
    <name evidence="20" type="ORF">SYN_02760</name>
</gene>
<dbReference type="Pfam" id="PF00689">
    <property type="entry name" value="Cation_ATPase_C"/>
    <property type="match status" value="1"/>
</dbReference>
<evidence type="ECO:0000256" key="5">
    <source>
        <dbReference type="ARBA" id="ARBA00013555"/>
    </source>
</evidence>
<dbReference type="RefSeq" id="WP_011416806.1">
    <property type="nucleotide sequence ID" value="NC_007759.1"/>
</dbReference>
<evidence type="ECO:0000256" key="13">
    <source>
        <dbReference type="ARBA" id="ARBA00022967"/>
    </source>
</evidence>
<feature type="transmembrane region" description="Helical" evidence="18">
    <location>
        <begin position="786"/>
        <end position="806"/>
    </location>
</feature>
<proteinExistence type="inferred from homology"/>
<feature type="domain" description="Cation-transporting P-type ATPase N-terminal" evidence="19">
    <location>
        <begin position="13"/>
        <end position="86"/>
    </location>
</feature>
<dbReference type="InterPro" id="IPR023299">
    <property type="entry name" value="ATPase_P-typ_cyto_dom_N"/>
</dbReference>
<dbReference type="SFLD" id="SFLDF00027">
    <property type="entry name" value="p-type_atpase"/>
    <property type="match status" value="1"/>
</dbReference>
<dbReference type="PRINTS" id="PR01836">
    <property type="entry name" value="MGATPASE"/>
</dbReference>
<comment type="similarity">
    <text evidence="3">Belongs to the cation transport ATPase (P-type) (TC 3.A.3) family. Type IIIB subfamily.</text>
</comment>
<dbReference type="SFLD" id="SFLDG00002">
    <property type="entry name" value="C1.7:_P-type_atpase_like"/>
    <property type="match status" value="1"/>
</dbReference>
<dbReference type="PANTHER" id="PTHR42861">
    <property type="entry name" value="CALCIUM-TRANSPORTING ATPASE"/>
    <property type="match status" value="1"/>
</dbReference>
<dbReference type="Gene3D" id="2.70.150.10">
    <property type="entry name" value="Calcium-transporting ATPase, cytoplasmic transduction domain A"/>
    <property type="match status" value="1"/>
</dbReference>
<dbReference type="Gene3D" id="1.20.1110.10">
    <property type="entry name" value="Calcium-transporting ATPase, transmembrane domain"/>
    <property type="match status" value="1"/>
</dbReference>
<dbReference type="SUPFAM" id="SSF81653">
    <property type="entry name" value="Calcium ATPase, transduction domain A"/>
    <property type="match status" value="1"/>
</dbReference>
<evidence type="ECO:0000313" key="20">
    <source>
        <dbReference type="EMBL" id="ABC76773.1"/>
    </source>
</evidence>
<name>Q2LRR4_SYNAS</name>
<comment type="function">
    <text evidence="1">Mediates magnesium influx to the cytosol.</text>
</comment>
<dbReference type="InterPro" id="IPR036412">
    <property type="entry name" value="HAD-like_sf"/>
</dbReference>
<keyword evidence="13" id="KW-1278">Translocase</keyword>
<keyword evidence="20" id="KW-0378">Hydrolase</keyword>
<evidence type="ECO:0000313" key="21">
    <source>
        <dbReference type="Proteomes" id="UP000001933"/>
    </source>
</evidence>
<evidence type="ECO:0000256" key="16">
    <source>
        <dbReference type="ARBA" id="ARBA00029806"/>
    </source>
</evidence>
<feature type="transmembrane region" description="Helical" evidence="18">
    <location>
        <begin position="725"/>
        <end position="748"/>
    </location>
</feature>
<evidence type="ECO:0000256" key="2">
    <source>
        <dbReference type="ARBA" id="ARBA00004429"/>
    </source>
</evidence>
<dbReference type="eggNOG" id="COG0474">
    <property type="taxonomic scope" value="Bacteria"/>
</dbReference>
<dbReference type="PROSITE" id="PS00154">
    <property type="entry name" value="ATPASE_E1_E2"/>
    <property type="match status" value="1"/>
</dbReference>
<protein>
    <recommendedName>
        <fullName evidence="5">Magnesium-transporting ATPase, P-type 1</fullName>
        <ecNumber evidence="4">7.2.2.14</ecNumber>
    </recommendedName>
    <alternativeName>
        <fullName evidence="16">Mg(2+) transport ATPase, P-type 1</fullName>
    </alternativeName>
</protein>
<keyword evidence="8" id="KW-0597">Phosphoprotein</keyword>
<dbReference type="KEGG" id="sat:SYN_02760"/>
<feature type="transmembrane region" description="Helical" evidence="18">
    <location>
        <begin position="754"/>
        <end position="774"/>
    </location>
</feature>
<dbReference type="STRING" id="56780.SYN_02760"/>
<dbReference type="SUPFAM" id="SSF81665">
    <property type="entry name" value="Calcium ATPase, transmembrane domain M"/>
    <property type="match status" value="1"/>
</dbReference>
<keyword evidence="10" id="KW-0547">Nucleotide-binding</keyword>
<dbReference type="Gene3D" id="3.40.50.1000">
    <property type="entry name" value="HAD superfamily/HAD-like"/>
    <property type="match status" value="1"/>
</dbReference>
<dbReference type="InterPro" id="IPR008250">
    <property type="entry name" value="ATPase_P-typ_transduc_dom_A_sf"/>
</dbReference>
<evidence type="ECO:0000256" key="14">
    <source>
        <dbReference type="ARBA" id="ARBA00022989"/>
    </source>
</evidence>
<evidence type="ECO:0000256" key="8">
    <source>
        <dbReference type="ARBA" id="ARBA00022553"/>
    </source>
</evidence>
<evidence type="ECO:0000256" key="18">
    <source>
        <dbReference type="SAM" id="Phobius"/>
    </source>
</evidence>
<keyword evidence="9 18" id="KW-0812">Transmembrane</keyword>
<dbReference type="AlphaFoldDB" id="Q2LRR4"/>
<comment type="catalytic activity">
    <reaction evidence="17">
        <text>Mg(2+)(out) + ATP + H2O = Mg(2+)(in) + ADP + phosphate + H(+)</text>
        <dbReference type="Rhea" id="RHEA:10260"/>
        <dbReference type="ChEBI" id="CHEBI:15377"/>
        <dbReference type="ChEBI" id="CHEBI:15378"/>
        <dbReference type="ChEBI" id="CHEBI:18420"/>
        <dbReference type="ChEBI" id="CHEBI:30616"/>
        <dbReference type="ChEBI" id="CHEBI:43474"/>
        <dbReference type="ChEBI" id="CHEBI:456216"/>
        <dbReference type="EC" id="7.2.2.14"/>
    </reaction>
</comment>
<keyword evidence="15 18" id="KW-0472">Membrane</keyword>
<evidence type="ECO:0000256" key="15">
    <source>
        <dbReference type="ARBA" id="ARBA00023136"/>
    </source>
</evidence>